<dbReference type="EMBL" id="GGEC01011002">
    <property type="protein sequence ID" value="MBW91485.1"/>
    <property type="molecule type" value="Transcribed_RNA"/>
</dbReference>
<evidence type="ECO:0000313" key="1">
    <source>
        <dbReference type="EMBL" id="MBW91485.1"/>
    </source>
</evidence>
<proteinExistence type="predicted"/>
<reference evidence="1" key="1">
    <citation type="submission" date="2018-02" db="EMBL/GenBank/DDBJ databases">
        <title>Rhizophora mucronata_Transcriptome.</title>
        <authorList>
            <person name="Meera S.P."/>
            <person name="Sreeshan A."/>
            <person name="Augustine A."/>
        </authorList>
    </citation>
    <scope>NUCLEOTIDE SEQUENCE</scope>
    <source>
        <tissue evidence="1">Leaf</tissue>
    </source>
</reference>
<protein>
    <submittedName>
        <fullName evidence="1">Uncharacterized protein</fullName>
    </submittedName>
</protein>
<accession>A0A2P2JDD2</accession>
<sequence length="90" mass="10133">MMLECYYQLLSSLCCTTSVPFFLRGDSGKGFQVSSKQLHGSLPGLDLRANQKREKQIKIALILVGIRLQMQCPGLQCPQLFDMEAWNPVL</sequence>
<organism evidence="1">
    <name type="scientific">Rhizophora mucronata</name>
    <name type="common">Asiatic mangrove</name>
    <dbReference type="NCBI Taxonomy" id="61149"/>
    <lineage>
        <taxon>Eukaryota</taxon>
        <taxon>Viridiplantae</taxon>
        <taxon>Streptophyta</taxon>
        <taxon>Embryophyta</taxon>
        <taxon>Tracheophyta</taxon>
        <taxon>Spermatophyta</taxon>
        <taxon>Magnoliopsida</taxon>
        <taxon>eudicotyledons</taxon>
        <taxon>Gunneridae</taxon>
        <taxon>Pentapetalae</taxon>
        <taxon>rosids</taxon>
        <taxon>fabids</taxon>
        <taxon>Malpighiales</taxon>
        <taxon>Rhizophoraceae</taxon>
        <taxon>Rhizophora</taxon>
    </lineage>
</organism>
<name>A0A2P2JDD2_RHIMU</name>
<dbReference type="AlphaFoldDB" id="A0A2P2JDD2"/>